<dbReference type="AlphaFoldDB" id="A0A6J4UQW3"/>
<evidence type="ECO:0000256" key="3">
    <source>
        <dbReference type="SAM" id="MobiDB-lite"/>
    </source>
</evidence>
<proteinExistence type="predicted"/>
<name>A0A6J4UQW3_9CYAN</name>
<keyword evidence="1" id="KW-0489">Methyltransferase</keyword>
<dbReference type="Pfam" id="PF10017">
    <property type="entry name" value="Methyltransf_33"/>
    <property type="match status" value="1"/>
</dbReference>
<dbReference type="NCBIfam" id="TIGR03438">
    <property type="entry name" value="egtD_ergothio"/>
    <property type="match status" value="1"/>
</dbReference>
<evidence type="ECO:0000256" key="2">
    <source>
        <dbReference type="ARBA" id="ARBA00022679"/>
    </source>
</evidence>
<dbReference type="PANTHER" id="PTHR43397:SF1">
    <property type="entry name" value="ERGOTHIONEINE BIOSYNTHESIS PROTEIN 1"/>
    <property type="match status" value="1"/>
</dbReference>
<protein>
    <submittedName>
        <fullName evidence="5">COG4301: Uncharacterized conserved protein</fullName>
    </submittedName>
</protein>
<dbReference type="PANTHER" id="PTHR43397">
    <property type="entry name" value="ERGOTHIONEINE BIOSYNTHESIS PROTEIN 1"/>
    <property type="match status" value="1"/>
</dbReference>
<organism evidence="5">
    <name type="scientific">uncultured Synechococcales cyanobacterium</name>
    <dbReference type="NCBI Taxonomy" id="1936017"/>
    <lineage>
        <taxon>Bacteria</taxon>
        <taxon>Bacillati</taxon>
        <taxon>Cyanobacteriota</taxon>
        <taxon>Cyanophyceae</taxon>
        <taxon>Synechococcales</taxon>
        <taxon>environmental samples</taxon>
    </lineage>
</organism>
<dbReference type="InterPro" id="IPR051128">
    <property type="entry name" value="EgtD_Methyltrsf_superfamily"/>
</dbReference>
<evidence type="ECO:0000259" key="4">
    <source>
        <dbReference type="Pfam" id="PF10017"/>
    </source>
</evidence>
<evidence type="ECO:0000256" key="1">
    <source>
        <dbReference type="ARBA" id="ARBA00022603"/>
    </source>
</evidence>
<evidence type="ECO:0000313" key="5">
    <source>
        <dbReference type="EMBL" id="CAA9558207.1"/>
    </source>
</evidence>
<dbReference type="InterPro" id="IPR019257">
    <property type="entry name" value="MeTrfase_dom"/>
</dbReference>
<dbReference type="GO" id="GO:0008168">
    <property type="term" value="F:methyltransferase activity"/>
    <property type="evidence" value="ECO:0007669"/>
    <property type="project" value="UniProtKB-KW"/>
</dbReference>
<keyword evidence="2" id="KW-0808">Transferase</keyword>
<dbReference type="PIRSF" id="PIRSF018005">
    <property type="entry name" value="UCP018005"/>
    <property type="match status" value="1"/>
</dbReference>
<dbReference type="InterPro" id="IPR029063">
    <property type="entry name" value="SAM-dependent_MTases_sf"/>
</dbReference>
<dbReference type="SUPFAM" id="SSF53335">
    <property type="entry name" value="S-adenosyl-L-methionine-dependent methyltransferases"/>
    <property type="match status" value="1"/>
</dbReference>
<accession>A0A6J4UQW3</accession>
<dbReference type="EMBL" id="CADCWO010000028">
    <property type="protein sequence ID" value="CAA9558207.1"/>
    <property type="molecule type" value="Genomic_DNA"/>
</dbReference>
<gene>
    <name evidence="5" type="ORF">AVDCRST_MAG81-414</name>
</gene>
<reference evidence="5" key="1">
    <citation type="submission" date="2020-02" db="EMBL/GenBank/DDBJ databases">
        <authorList>
            <person name="Meier V. D."/>
        </authorList>
    </citation>
    <scope>NUCLEOTIDE SEQUENCE</scope>
    <source>
        <strain evidence="5">AVDCRST_MAG81</strain>
    </source>
</reference>
<dbReference type="InterPro" id="IPR017804">
    <property type="entry name" value="MeTrfase_EgtD-like"/>
</dbReference>
<dbReference type="InterPro" id="IPR035094">
    <property type="entry name" value="EgtD"/>
</dbReference>
<feature type="region of interest" description="Disordered" evidence="3">
    <location>
        <begin position="1"/>
        <end position="22"/>
    </location>
</feature>
<dbReference type="GO" id="GO:0032259">
    <property type="term" value="P:methylation"/>
    <property type="evidence" value="ECO:0007669"/>
    <property type="project" value="UniProtKB-KW"/>
</dbReference>
<sequence length="356" mass="39669">MSIFESASHAATSPSARAKPVGAASSHLARRLQIEQLMQATETLEQDVLGRADVIHGLTQRPKTLPAHYFYDDRGSELFEQICALPEYYPTRTETAILQSCALAIATATGPCELVELGSGSATKTRILLDAYDQLGYALRYMPIDVSGGMLERSALDLLVSYPKLQVHGLVGSYELALNRLPSTRLPSRMICFLGSTLGNLKPQECQQFFRQITAALQPGEYFLLGIDLQKSQQQLEAAYNDAAGVTAEFNLNMLGHLNLRYGGNFDLSQFEHWAFYNQSEQQIEMHLKSLSAQTVQLKTLDLTVELEPGETIQTEISRKFSLNDIQQELQTQGLMSLQVWTDPQDWFGLLLCQLQ</sequence>
<feature type="domain" description="Histidine-specific methyltransferase SAM-dependent" evidence="4">
    <location>
        <begin position="51"/>
        <end position="354"/>
    </location>
</feature>
<dbReference type="Gene3D" id="3.40.50.150">
    <property type="entry name" value="Vaccinia Virus protein VP39"/>
    <property type="match status" value="1"/>
</dbReference>